<name>A0ABS9FES8_9PSED</name>
<sequence length="105" mass="12096">MIHNPQRLPLVTEIGLLAVQARVYSELDKQLPTNVTIDTHDDPRYVLTSDLWLDVLDGVIRLAEMDHRNNFTPETSPILSELGLLKEYLEARDRLDPEPEDPDDY</sequence>
<accession>A0ABS9FES8</accession>
<proteinExistence type="predicted"/>
<comment type="caution">
    <text evidence="1">The sequence shown here is derived from an EMBL/GenBank/DDBJ whole genome shotgun (WGS) entry which is preliminary data.</text>
</comment>
<organism evidence="1 2">
    <name type="scientific">Pseudomonas gessardii</name>
    <dbReference type="NCBI Taxonomy" id="78544"/>
    <lineage>
        <taxon>Bacteria</taxon>
        <taxon>Pseudomonadati</taxon>
        <taxon>Pseudomonadota</taxon>
        <taxon>Gammaproteobacteria</taxon>
        <taxon>Pseudomonadales</taxon>
        <taxon>Pseudomonadaceae</taxon>
        <taxon>Pseudomonas</taxon>
    </lineage>
</organism>
<keyword evidence="2" id="KW-1185">Reference proteome</keyword>
<dbReference type="Proteomes" id="UP000814003">
    <property type="component" value="Unassembled WGS sequence"/>
</dbReference>
<dbReference type="EMBL" id="WKED01000065">
    <property type="protein sequence ID" value="MCF5109985.1"/>
    <property type="molecule type" value="Genomic_DNA"/>
</dbReference>
<evidence type="ECO:0000313" key="1">
    <source>
        <dbReference type="EMBL" id="MCF5109985.1"/>
    </source>
</evidence>
<reference evidence="1 2" key="1">
    <citation type="submission" date="2019-11" db="EMBL/GenBank/DDBJ databases">
        <title>Epiphytic Pseudomonas syringae from cherry orchards.</title>
        <authorList>
            <person name="Hulin M.T."/>
        </authorList>
    </citation>
    <scope>NUCLEOTIDE SEQUENCE [LARGE SCALE GENOMIC DNA]</scope>
    <source>
        <strain evidence="1 2">PA-6-5B</strain>
    </source>
</reference>
<protein>
    <submittedName>
        <fullName evidence="1">Uncharacterized protein</fullName>
    </submittedName>
</protein>
<evidence type="ECO:0000313" key="2">
    <source>
        <dbReference type="Proteomes" id="UP000814003"/>
    </source>
</evidence>
<gene>
    <name evidence="1" type="ORF">GIW56_24525</name>
</gene>
<dbReference type="RefSeq" id="WP_236361794.1">
    <property type="nucleotide sequence ID" value="NZ_WKED01000065.1"/>
</dbReference>